<dbReference type="Gene3D" id="3.30.420.10">
    <property type="entry name" value="Ribonuclease H-like superfamily/Ribonuclease H"/>
    <property type="match status" value="1"/>
</dbReference>
<name>A0ABM1EYL8_PRICU</name>
<organism evidence="2 3">
    <name type="scientific">Priapulus caudatus</name>
    <name type="common">Priapulid worm</name>
    <dbReference type="NCBI Taxonomy" id="37621"/>
    <lineage>
        <taxon>Eukaryota</taxon>
        <taxon>Metazoa</taxon>
        <taxon>Ecdysozoa</taxon>
        <taxon>Scalidophora</taxon>
        <taxon>Priapulida</taxon>
        <taxon>Priapulimorpha</taxon>
        <taxon>Priapulimorphida</taxon>
        <taxon>Priapulidae</taxon>
        <taxon>Priapulus</taxon>
    </lineage>
</organism>
<protein>
    <submittedName>
        <fullName evidence="3">Uncharacterized protein LOC106817151</fullName>
    </submittedName>
</protein>
<keyword evidence="2" id="KW-1185">Reference proteome</keyword>
<feature type="domain" description="Integrase catalytic" evidence="1">
    <location>
        <begin position="10"/>
        <end position="198"/>
    </location>
</feature>
<proteinExistence type="predicted"/>
<dbReference type="PANTHER" id="PTHR47331">
    <property type="entry name" value="PHD-TYPE DOMAIN-CONTAINING PROTEIN"/>
    <property type="match status" value="1"/>
</dbReference>
<dbReference type="InterPro" id="IPR001584">
    <property type="entry name" value="Integrase_cat-core"/>
</dbReference>
<evidence type="ECO:0000313" key="2">
    <source>
        <dbReference type="Proteomes" id="UP000695022"/>
    </source>
</evidence>
<gene>
    <name evidence="3" type="primary">LOC106817151</name>
</gene>
<accession>A0ABM1EYL8</accession>
<sequence>MADLPPERLEHSKPPFTYIGLDCFGLFYVKLGRSEVKRYGCVFTCLTTRAVHIEKLNILETDAFLNGFRRFMSRRGQPEKVWSDNGTNFTGGQAELSRSMSQLNKDMIYSHCARKDIVWVFNPPHASHMGGIWERMIRSIRKVLNALLRGNHRLTDEVLETLFCEVENIINSRPITKSSDDVSDSRALTPNHLLLLRDGATLLPGKFGSSGMYPRRWRHVQHLADQFWRKWVKEYLPELQRRSKWIVQSRNIKIGDLLLVVNENTPRGLWPLGLVIEVNKGRDGLVRSAKVRTK</sequence>
<evidence type="ECO:0000313" key="3">
    <source>
        <dbReference type="RefSeq" id="XP_014677289.1"/>
    </source>
</evidence>
<dbReference type="InterPro" id="IPR040676">
    <property type="entry name" value="DUF5641"/>
</dbReference>
<dbReference type="InterPro" id="IPR036397">
    <property type="entry name" value="RNaseH_sf"/>
</dbReference>
<dbReference type="PROSITE" id="PS50994">
    <property type="entry name" value="INTEGRASE"/>
    <property type="match status" value="1"/>
</dbReference>
<dbReference type="Pfam" id="PF18701">
    <property type="entry name" value="DUF5641"/>
    <property type="match status" value="1"/>
</dbReference>
<dbReference type="Proteomes" id="UP000695022">
    <property type="component" value="Unplaced"/>
</dbReference>
<dbReference type="RefSeq" id="XP_014677289.1">
    <property type="nucleotide sequence ID" value="XM_014821803.1"/>
</dbReference>
<evidence type="ECO:0000259" key="1">
    <source>
        <dbReference type="PROSITE" id="PS50994"/>
    </source>
</evidence>
<dbReference type="GeneID" id="106817151"/>
<dbReference type="InterPro" id="IPR012337">
    <property type="entry name" value="RNaseH-like_sf"/>
</dbReference>
<reference evidence="3" key="1">
    <citation type="submission" date="2025-08" db="UniProtKB">
        <authorList>
            <consortium name="RefSeq"/>
        </authorList>
    </citation>
    <scope>IDENTIFICATION</scope>
</reference>
<dbReference type="SUPFAM" id="SSF53098">
    <property type="entry name" value="Ribonuclease H-like"/>
    <property type="match status" value="1"/>
</dbReference>
<dbReference type="PANTHER" id="PTHR47331:SF1">
    <property type="entry name" value="GAG-LIKE PROTEIN"/>
    <property type="match status" value="1"/>
</dbReference>